<comment type="caution">
    <text evidence="1">The sequence shown here is derived from an EMBL/GenBank/DDBJ whole genome shotgun (WGS) entry which is preliminary data.</text>
</comment>
<evidence type="ECO:0000313" key="1">
    <source>
        <dbReference type="EMBL" id="RZT00066.1"/>
    </source>
</evidence>
<dbReference type="EMBL" id="SGXE01000001">
    <property type="protein sequence ID" value="RZT00066.1"/>
    <property type="molecule type" value="Genomic_DNA"/>
</dbReference>
<dbReference type="Proteomes" id="UP000292262">
    <property type="component" value="Unassembled WGS sequence"/>
</dbReference>
<name>A0A4Q7PI14_9FLAO</name>
<protein>
    <submittedName>
        <fullName evidence="1">Uncharacterized protein</fullName>
    </submittedName>
</protein>
<organism evidence="1 2">
    <name type="scientific">Aquimarina brevivitae</name>
    <dbReference type="NCBI Taxonomy" id="323412"/>
    <lineage>
        <taxon>Bacteria</taxon>
        <taxon>Pseudomonadati</taxon>
        <taxon>Bacteroidota</taxon>
        <taxon>Flavobacteriia</taxon>
        <taxon>Flavobacteriales</taxon>
        <taxon>Flavobacteriaceae</taxon>
        <taxon>Aquimarina</taxon>
    </lineage>
</organism>
<reference evidence="1 2" key="1">
    <citation type="submission" date="2019-02" db="EMBL/GenBank/DDBJ databases">
        <title>Genomic Encyclopedia of Type Strains, Phase IV (KMG-IV): sequencing the most valuable type-strain genomes for metagenomic binning, comparative biology and taxonomic classification.</title>
        <authorList>
            <person name="Goeker M."/>
        </authorList>
    </citation>
    <scope>NUCLEOTIDE SEQUENCE [LARGE SCALE GENOMIC DNA]</scope>
    <source>
        <strain evidence="1 2">DSM 17196</strain>
    </source>
</reference>
<sequence length="176" mass="20553">MNIRFKLTLIICCCLLSCKSSTCKKENHQEQSSLLKDHKTVVLVNSQHNHWLLEQYGYQKWEPSEQEITIAQDILSTAIKDGIFDFLKKPVKESFHEYYKQYIPYLTKEGENVIEINAFCEILELPPAPRSTSTQWTTMDWKKEYVMVDDGGNCYWQITVSITKKTYKNLQVNGEG</sequence>
<evidence type="ECO:0000313" key="2">
    <source>
        <dbReference type="Proteomes" id="UP000292262"/>
    </source>
</evidence>
<gene>
    <name evidence="1" type="ORF">EV197_1296</name>
</gene>
<keyword evidence="2" id="KW-1185">Reference proteome</keyword>
<accession>A0A4Q7PI14</accession>
<dbReference type="AlphaFoldDB" id="A0A4Q7PI14"/>
<proteinExistence type="predicted"/>
<dbReference type="OrthoDB" id="4301792at2"/>